<sequence length="304" mass="35521">MDKKTLITQTAIRLFAEKGYAFTTVDEIAKACGMTKPSLYKYFPGKEDLLLEAMAMLSEELEGRVHQLYRKAGLSKSDRIIELIVIFLEYIFNHRTYMVLFIEPLMPIYENEDIQNAFMVIERKLFMWFQDSIIDLCGEEVEGYATDLTFVASSVLLDYIRVVGPHLSHEHCYRLATYVEHLIGVLVEGWKIRKPEMPLLFETPSWVMNCRSEEMTPVLRSRQLQKSFRNMELIVKDHESLKEEEKEDYLEAIGKLRTELNDSLTESVVFKALLIYLEQLEDLREECAKLRAFLFEPDGQPLSF</sequence>
<dbReference type="SUPFAM" id="SSF46689">
    <property type="entry name" value="Homeodomain-like"/>
    <property type="match status" value="1"/>
</dbReference>
<evidence type="ECO:0000256" key="2">
    <source>
        <dbReference type="PROSITE-ProRule" id="PRU00335"/>
    </source>
</evidence>
<dbReference type="Pfam" id="PF00440">
    <property type="entry name" value="TetR_N"/>
    <property type="match status" value="1"/>
</dbReference>
<reference evidence="4 5" key="1">
    <citation type="submission" date="2019-08" db="EMBL/GenBank/DDBJ databases">
        <title>Genome sequencing of Paenibacillus faecis DSM 23593(T).</title>
        <authorList>
            <person name="Kook J.-K."/>
            <person name="Park S.-N."/>
            <person name="Lim Y.K."/>
        </authorList>
    </citation>
    <scope>NUCLEOTIDE SEQUENCE [LARGE SCALE GENOMIC DNA]</scope>
    <source>
        <strain evidence="4 5">DSM 23593</strain>
    </source>
</reference>
<dbReference type="Proteomes" id="UP000325218">
    <property type="component" value="Unassembled WGS sequence"/>
</dbReference>
<dbReference type="InterPro" id="IPR009057">
    <property type="entry name" value="Homeodomain-like_sf"/>
</dbReference>
<feature type="DNA-binding region" description="H-T-H motif" evidence="2">
    <location>
        <begin position="24"/>
        <end position="43"/>
    </location>
</feature>
<dbReference type="InterPro" id="IPR050624">
    <property type="entry name" value="HTH-type_Tx_Regulator"/>
</dbReference>
<dbReference type="InterPro" id="IPR001647">
    <property type="entry name" value="HTH_TetR"/>
</dbReference>
<proteinExistence type="predicted"/>
<evidence type="ECO:0000256" key="1">
    <source>
        <dbReference type="ARBA" id="ARBA00023125"/>
    </source>
</evidence>
<dbReference type="PROSITE" id="PS50977">
    <property type="entry name" value="HTH_TETR_2"/>
    <property type="match status" value="1"/>
</dbReference>
<organism evidence="4 5">
    <name type="scientific">Paenibacillus faecis</name>
    <dbReference type="NCBI Taxonomy" id="862114"/>
    <lineage>
        <taxon>Bacteria</taxon>
        <taxon>Bacillati</taxon>
        <taxon>Bacillota</taxon>
        <taxon>Bacilli</taxon>
        <taxon>Bacillales</taxon>
        <taxon>Paenibacillaceae</taxon>
        <taxon>Paenibacillus</taxon>
    </lineage>
</organism>
<dbReference type="Gene3D" id="1.10.357.10">
    <property type="entry name" value="Tetracycline Repressor, domain 2"/>
    <property type="match status" value="1"/>
</dbReference>
<accession>A0A5D0CND8</accession>
<keyword evidence="5" id="KW-1185">Reference proteome</keyword>
<evidence type="ECO:0000313" key="5">
    <source>
        <dbReference type="Proteomes" id="UP000325218"/>
    </source>
</evidence>
<dbReference type="EMBL" id="VSDO01000004">
    <property type="protein sequence ID" value="TYA11411.1"/>
    <property type="molecule type" value="Genomic_DNA"/>
</dbReference>
<dbReference type="AlphaFoldDB" id="A0A5D0CND8"/>
<feature type="domain" description="HTH tetR-type" evidence="3">
    <location>
        <begin position="1"/>
        <end position="61"/>
    </location>
</feature>
<dbReference type="RefSeq" id="WP_148455217.1">
    <property type="nucleotide sequence ID" value="NZ_VSDO01000004.1"/>
</dbReference>
<name>A0A5D0CND8_9BACL</name>
<evidence type="ECO:0000259" key="3">
    <source>
        <dbReference type="PROSITE" id="PS50977"/>
    </source>
</evidence>
<evidence type="ECO:0000313" key="4">
    <source>
        <dbReference type="EMBL" id="TYA11411.1"/>
    </source>
</evidence>
<dbReference type="GO" id="GO:0003677">
    <property type="term" value="F:DNA binding"/>
    <property type="evidence" value="ECO:0007669"/>
    <property type="project" value="UniProtKB-UniRule"/>
</dbReference>
<keyword evidence="1 2" id="KW-0238">DNA-binding</keyword>
<dbReference type="PANTHER" id="PTHR43479:SF22">
    <property type="entry name" value="TRANSCRIPTIONAL REGULATOR, TETR FAMILY"/>
    <property type="match status" value="1"/>
</dbReference>
<dbReference type="Gene3D" id="1.10.10.60">
    <property type="entry name" value="Homeodomain-like"/>
    <property type="match status" value="1"/>
</dbReference>
<protein>
    <submittedName>
        <fullName evidence="4">TetR/AcrR family transcriptional regulator</fullName>
    </submittedName>
</protein>
<comment type="caution">
    <text evidence="4">The sequence shown here is derived from an EMBL/GenBank/DDBJ whole genome shotgun (WGS) entry which is preliminary data.</text>
</comment>
<dbReference type="PANTHER" id="PTHR43479">
    <property type="entry name" value="ACREF/ENVCD OPERON REPRESSOR-RELATED"/>
    <property type="match status" value="1"/>
</dbReference>
<dbReference type="OrthoDB" id="9812993at2"/>
<gene>
    <name evidence="4" type="ORF">FRY98_19885</name>
</gene>
<dbReference type="PRINTS" id="PR00455">
    <property type="entry name" value="HTHTETR"/>
</dbReference>